<organism evidence="2 3">
    <name type="scientific">Polyangium fumosum</name>
    <dbReference type="NCBI Taxonomy" id="889272"/>
    <lineage>
        <taxon>Bacteria</taxon>
        <taxon>Pseudomonadati</taxon>
        <taxon>Myxococcota</taxon>
        <taxon>Polyangia</taxon>
        <taxon>Polyangiales</taxon>
        <taxon>Polyangiaceae</taxon>
        <taxon>Polyangium</taxon>
    </lineage>
</organism>
<dbReference type="Proteomes" id="UP000309215">
    <property type="component" value="Unassembled WGS sequence"/>
</dbReference>
<sequence length="112" mass="12250">MSSKQSPTKNAETEDQDHVEECMASFALASDGHVYIHEDELPADKRRGRKEWRGVRLTRAETEFFAEEVELIMPNVAVALRGAIEKGKLGGQEPPEGAEPVNPGTGPESGVF</sequence>
<dbReference type="RefSeq" id="WP_136936217.1">
    <property type="nucleotide sequence ID" value="NZ_SSMQ01000122.1"/>
</dbReference>
<feature type="region of interest" description="Disordered" evidence="1">
    <location>
        <begin position="87"/>
        <end position="112"/>
    </location>
</feature>
<accession>A0A4U1II99</accession>
<name>A0A4U1II99_9BACT</name>
<evidence type="ECO:0000256" key="1">
    <source>
        <dbReference type="SAM" id="MobiDB-lite"/>
    </source>
</evidence>
<dbReference type="OrthoDB" id="5529224at2"/>
<evidence type="ECO:0000313" key="2">
    <source>
        <dbReference type="EMBL" id="TKC93365.1"/>
    </source>
</evidence>
<evidence type="ECO:0000313" key="3">
    <source>
        <dbReference type="Proteomes" id="UP000309215"/>
    </source>
</evidence>
<dbReference type="EMBL" id="SSMQ01000122">
    <property type="protein sequence ID" value="TKC93365.1"/>
    <property type="molecule type" value="Genomic_DNA"/>
</dbReference>
<keyword evidence="3" id="KW-1185">Reference proteome</keyword>
<comment type="caution">
    <text evidence="2">The sequence shown here is derived from an EMBL/GenBank/DDBJ whole genome shotgun (WGS) entry which is preliminary data.</text>
</comment>
<gene>
    <name evidence="2" type="ORF">E8A74_49560</name>
</gene>
<protein>
    <submittedName>
        <fullName evidence="2">Uncharacterized protein</fullName>
    </submittedName>
</protein>
<proteinExistence type="predicted"/>
<reference evidence="2 3" key="1">
    <citation type="submission" date="2019-04" db="EMBL/GenBank/DDBJ databases">
        <authorList>
            <person name="Li Y."/>
            <person name="Wang J."/>
        </authorList>
    </citation>
    <scope>NUCLEOTIDE SEQUENCE [LARGE SCALE GENOMIC DNA]</scope>
    <source>
        <strain evidence="2 3">DSM 14668</strain>
    </source>
</reference>
<dbReference type="AlphaFoldDB" id="A0A4U1II99"/>